<dbReference type="InterPro" id="IPR029045">
    <property type="entry name" value="ClpP/crotonase-like_dom_sf"/>
</dbReference>
<dbReference type="FunFam" id="3.90.226.10:FF:000016">
    <property type="entry name" value="Propionyl-CoA carboxylase, beta subunit"/>
    <property type="match status" value="1"/>
</dbReference>
<dbReference type="InterPro" id="IPR034733">
    <property type="entry name" value="AcCoA_carboxyl_beta"/>
</dbReference>
<evidence type="ECO:0000313" key="4">
    <source>
        <dbReference type="EMBL" id="PSR30268.1"/>
    </source>
</evidence>
<evidence type="ECO:0000256" key="1">
    <source>
        <dbReference type="ARBA" id="ARBA00006102"/>
    </source>
</evidence>
<comment type="similarity">
    <text evidence="1">Belongs to the AccD/PCCB family.</text>
</comment>
<name>A0A2T2X734_9FIRM</name>
<evidence type="ECO:0000259" key="2">
    <source>
        <dbReference type="PROSITE" id="PS50980"/>
    </source>
</evidence>
<dbReference type="PROSITE" id="PS50989">
    <property type="entry name" value="COA_CT_CTER"/>
    <property type="match status" value="1"/>
</dbReference>
<dbReference type="Proteomes" id="UP000242699">
    <property type="component" value="Unassembled WGS sequence"/>
</dbReference>
<dbReference type="InterPro" id="IPR011763">
    <property type="entry name" value="COA_CT_C"/>
</dbReference>
<gene>
    <name evidence="4" type="ORF">C7B43_06985</name>
</gene>
<protein>
    <submittedName>
        <fullName evidence="4">Methylmalonyl-CoA carboxyltransferase</fullName>
    </submittedName>
</protein>
<dbReference type="AlphaFoldDB" id="A0A2T2X734"/>
<dbReference type="GO" id="GO:0015977">
    <property type="term" value="P:carbon fixation"/>
    <property type="evidence" value="ECO:0007669"/>
    <property type="project" value="UniProtKB-ARBA"/>
</dbReference>
<dbReference type="Gene3D" id="3.90.226.10">
    <property type="entry name" value="2-enoyl-CoA Hydratase, Chain A, domain 1"/>
    <property type="match status" value="2"/>
</dbReference>
<accession>A0A2T2X734</accession>
<dbReference type="PROSITE" id="PS50980">
    <property type="entry name" value="COA_CT_NTER"/>
    <property type="match status" value="1"/>
</dbReference>
<dbReference type="EMBL" id="PXYT01000012">
    <property type="protein sequence ID" value="PSR30268.1"/>
    <property type="molecule type" value="Genomic_DNA"/>
</dbReference>
<keyword evidence="4" id="KW-0808">Transferase</keyword>
<dbReference type="GO" id="GO:0003989">
    <property type="term" value="F:acetyl-CoA carboxylase activity"/>
    <property type="evidence" value="ECO:0007669"/>
    <property type="project" value="UniProtKB-ARBA"/>
</dbReference>
<organism evidence="4 5">
    <name type="scientific">Sulfobacillus benefaciens</name>
    <dbReference type="NCBI Taxonomy" id="453960"/>
    <lineage>
        <taxon>Bacteria</taxon>
        <taxon>Bacillati</taxon>
        <taxon>Bacillota</taxon>
        <taxon>Clostridia</taxon>
        <taxon>Eubacteriales</taxon>
        <taxon>Clostridiales Family XVII. Incertae Sedis</taxon>
        <taxon>Sulfobacillus</taxon>
    </lineage>
</organism>
<dbReference type="PANTHER" id="PTHR43842">
    <property type="entry name" value="PROPIONYL-COA CARBOXYLASE BETA CHAIN"/>
    <property type="match status" value="1"/>
</dbReference>
<dbReference type="Pfam" id="PF01039">
    <property type="entry name" value="Carboxyl_trans"/>
    <property type="match status" value="1"/>
</dbReference>
<proteinExistence type="inferred from homology"/>
<comment type="caution">
    <text evidence="4">The sequence shown here is derived from an EMBL/GenBank/DDBJ whole genome shotgun (WGS) entry which is preliminary data.</text>
</comment>
<feature type="domain" description="CoA carboxyltransferase N-terminal" evidence="2">
    <location>
        <begin position="1"/>
        <end position="240"/>
    </location>
</feature>
<dbReference type="InterPro" id="IPR051047">
    <property type="entry name" value="AccD/PCCB"/>
</dbReference>
<sequence length="497" mass="54225">MGGSARVKKQHQAGKLTARERIAVLLDAETFEEIGAHVRHRSTFFGLEKQNIPSDAVVTGTGRIDGRVVYVYSQDFTVAGGSLGEMHAQKIQRLQDLALKTGNPIIGLNDSGGARIQEGVDALAGYGEIFKRNTWASGVIPQITVIMGPSAGGAVYSPSLTDFIIMVRGTGQMFITGPQVIKTVTGEMVTSEELGGADAHIHLSGVAHFSVESDEEALRLVRRLLSYIPNNNRELPPVSSDEDPWDRLPRSLTDVIPRDTNKPYDVKRIIHSVVDTGSFLEIQQGYADNMVIGLARIGGHVIGVAANQPRVLAGTMDINASDKLARFVRFCDAFNIPIVTFVDTPGYLPGTSQEFGGIIRHGAKVLFAYAEATVPKITVILRKAYGGAYLAMCSKSLGADWVLAWPTAEIAVMGPEGAANIIFRDEINQSENSEAVRKQKAEEYREEFANPYVAASRGYIDSIIDPRETRLRIARALMTLMNKRDDRPHKKHGNMPL</sequence>
<dbReference type="FunFam" id="3.90.226.10:FF:000017">
    <property type="entry name" value="Propionyl-CoA carboxylase subunit beta 5"/>
    <property type="match status" value="1"/>
</dbReference>
<feature type="domain" description="CoA carboxyltransferase C-terminal" evidence="3">
    <location>
        <begin position="244"/>
        <end position="483"/>
    </location>
</feature>
<evidence type="ECO:0000259" key="3">
    <source>
        <dbReference type="PROSITE" id="PS50989"/>
    </source>
</evidence>
<dbReference type="PANTHER" id="PTHR43842:SF2">
    <property type="entry name" value="PROPIONYL-COA CARBOXYLASE BETA CHAIN, MITOCHONDRIAL"/>
    <property type="match status" value="1"/>
</dbReference>
<dbReference type="InterPro" id="IPR011762">
    <property type="entry name" value="COA_CT_N"/>
</dbReference>
<reference evidence="4 5" key="1">
    <citation type="journal article" date="2014" name="BMC Genomics">
        <title>Comparison of environmental and isolate Sulfobacillus genomes reveals diverse carbon, sulfur, nitrogen, and hydrogen metabolisms.</title>
        <authorList>
            <person name="Justice N.B."/>
            <person name="Norman A."/>
            <person name="Brown C.T."/>
            <person name="Singh A."/>
            <person name="Thomas B.C."/>
            <person name="Banfield J.F."/>
        </authorList>
    </citation>
    <scope>NUCLEOTIDE SEQUENCE [LARGE SCALE GENOMIC DNA]</scope>
    <source>
        <strain evidence="4">AMDSBA1</strain>
    </source>
</reference>
<dbReference type="GO" id="GO:0004658">
    <property type="term" value="F:propionyl-CoA carboxylase activity"/>
    <property type="evidence" value="ECO:0007669"/>
    <property type="project" value="UniProtKB-ARBA"/>
</dbReference>
<dbReference type="SUPFAM" id="SSF52096">
    <property type="entry name" value="ClpP/crotonase"/>
    <property type="match status" value="2"/>
</dbReference>
<evidence type="ECO:0000313" key="5">
    <source>
        <dbReference type="Proteomes" id="UP000242699"/>
    </source>
</evidence>
<dbReference type="GO" id="GO:0009317">
    <property type="term" value="C:acetyl-CoA carboxylase complex"/>
    <property type="evidence" value="ECO:0007669"/>
    <property type="project" value="UniProtKB-ARBA"/>
</dbReference>
<dbReference type="GO" id="GO:0016740">
    <property type="term" value="F:transferase activity"/>
    <property type="evidence" value="ECO:0007669"/>
    <property type="project" value="UniProtKB-KW"/>
</dbReference>